<comment type="similarity">
    <text evidence="1">Belongs to the 5'(3')-deoxyribonucleotidase family.</text>
</comment>
<feature type="region of interest" description="Disordered" evidence="5">
    <location>
        <begin position="39"/>
        <end position="62"/>
    </location>
</feature>
<evidence type="ECO:0000256" key="1">
    <source>
        <dbReference type="ARBA" id="ARBA00009589"/>
    </source>
</evidence>
<dbReference type="SUPFAM" id="SSF56784">
    <property type="entry name" value="HAD-like"/>
    <property type="match status" value="1"/>
</dbReference>
<dbReference type="PANTHER" id="PTHR12103">
    <property type="entry name" value="5'-NUCLEOTIDASE DOMAIN-CONTAINING"/>
    <property type="match status" value="1"/>
</dbReference>
<evidence type="ECO:0000256" key="3">
    <source>
        <dbReference type="ARBA" id="ARBA00022801"/>
    </source>
</evidence>
<evidence type="ECO:0000256" key="5">
    <source>
        <dbReference type="SAM" id="MobiDB-lite"/>
    </source>
</evidence>
<protein>
    <submittedName>
        <fullName evidence="7">Nucleotidase domain-containing protein 3</fullName>
    </submittedName>
</protein>
<evidence type="ECO:0000313" key="7">
    <source>
        <dbReference type="EMBL" id="CAB9506637.1"/>
    </source>
</evidence>
<dbReference type="GO" id="GO:0008253">
    <property type="term" value="F:5'-nucleotidase activity"/>
    <property type="evidence" value="ECO:0007669"/>
    <property type="project" value="TreeGrafter"/>
</dbReference>
<dbReference type="GO" id="GO:0046872">
    <property type="term" value="F:metal ion binding"/>
    <property type="evidence" value="ECO:0007669"/>
    <property type="project" value="UniProtKB-KW"/>
</dbReference>
<dbReference type="Gene3D" id="3.40.50.1000">
    <property type="entry name" value="HAD superfamily/HAD-like"/>
    <property type="match status" value="1"/>
</dbReference>
<dbReference type="InterPro" id="IPR023214">
    <property type="entry name" value="HAD_sf"/>
</dbReference>
<dbReference type="InterPro" id="IPR008380">
    <property type="entry name" value="HAD-SF_hydro_IG_5-nucl"/>
</dbReference>
<dbReference type="PANTHER" id="PTHR12103:SF12">
    <property type="entry name" value="FI20020P1"/>
    <property type="match status" value="1"/>
</dbReference>
<dbReference type="Proteomes" id="UP001153069">
    <property type="component" value="Unassembled WGS sequence"/>
</dbReference>
<sequence>MKVATAFVVLAGTCRACHSFVALPLRSFSSLLPRTPRFVSTSDEAPTTTSIPHEENQPTGALTSVTTNAIEEEAKKEKMLSLPKHSHDGVNEILIKTEEVLRALQDHADSVEELESSNANPRALPPQDERIYANAYVDMSKVDVVGFDYDYTLVTYTDELLELIYEMALSKLVHDFQYPSEMLDVGLKFDPLFSIRGLAVDKETGWICHLSYTHKVSVAWEGREKLPSSRIYQEYRGKRGMRPSERKKRLKPLNDLFSMAECCLIADTIQFFKDRDIPFCPMNAATDVLSAIRETHISGDFHRIVAENPEQYFLPAPHIKQVLNNLKEAGKSLIFVSNSPFWYVDAGMRYFMGENWMDSWDAVITSAGKPRFYTDDARPFREVSRTTGRIKFKKVDQFEPGEVYTEGCLKELIRLMKWGVVNGSNEDNTKSSQLSPEMAGATTLSTSQVLYIGDSLFADLVDAKREFGWTTAAVAPEVGFEMHAESTTSFVQTQRSIDLLVNALRLVQEELGPVVRTQEDNEMLDCMEKMVSRWRDKETSLLGNSFGSIFRARHQPSLFAHSLRRYCDLYMSTISNLRHYSPQHRFYPEQGARLLAHEIQGGTDCWDLEDVLGCTVPEDMA</sequence>
<feature type="chain" id="PRO_5040466522" evidence="6">
    <location>
        <begin position="17"/>
        <end position="621"/>
    </location>
</feature>
<dbReference type="Pfam" id="PF05761">
    <property type="entry name" value="5_nucleotid"/>
    <property type="match status" value="2"/>
</dbReference>
<dbReference type="EMBL" id="CAICTM010000272">
    <property type="protein sequence ID" value="CAB9506637.1"/>
    <property type="molecule type" value="Genomic_DNA"/>
</dbReference>
<evidence type="ECO:0000313" key="8">
    <source>
        <dbReference type="Proteomes" id="UP001153069"/>
    </source>
</evidence>
<feature type="signal peptide" evidence="6">
    <location>
        <begin position="1"/>
        <end position="16"/>
    </location>
</feature>
<dbReference type="AlphaFoldDB" id="A0A9N8HBE3"/>
<keyword evidence="4" id="KW-0460">Magnesium</keyword>
<comment type="caution">
    <text evidence="7">The sequence shown here is derived from an EMBL/GenBank/DDBJ whole genome shotgun (WGS) entry which is preliminary data.</text>
</comment>
<evidence type="ECO:0000256" key="4">
    <source>
        <dbReference type="ARBA" id="ARBA00022842"/>
    </source>
</evidence>
<keyword evidence="6" id="KW-0732">Signal</keyword>
<dbReference type="NCBIfam" id="TIGR02244">
    <property type="entry name" value="HAD-IG-Ncltidse"/>
    <property type="match status" value="1"/>
</dbReference>
<gene>
    <name evidence="7" type="ORF">SEMRO_273_G105250.1</name>
</gene>
<evidence type="ECO:0000256" key="6">
    <source>
        <dbReference type="SAM" id="SignalP"/>
    </source>
</evidence>
<dbReference type="InterPro" id="IPR036412">
    <property type="entry name" value="HAD-like_sf"/>
</dbReference>
<proteinExistence type="inferred from homology"/>
<accession>A0A9N8HBE3</accession>
<keyword evidence="3" id="KW-0378">Hydrolase</keyword>
<keyword evidence="8" id="KW-1185">Reference proteome</keyword>
<evidence type="ECO:0000256" key="2">
    <source>
        <dbReference type="ARBA" id="ARBA00022723"/>
    </source>
</evidence>
<organism evidence="7 8">
    <name type="scientific">Seminavis robusta</name>
    <dbReference type="NCBI Taxonomy" id="568900"/>
    <lineage>
        <taxon>Eukaryota</taxon>
        <taxon>Sar</taxon>
        <taxon>Stramenopiles</taxon>
        <taxon>Ochrophyta</taxon>
        <taxon>Bacillariophyta</taxon>
        <taxon>Bacillariophyceae</taxon>
        <taxon>Bacillariophycidae</taxon>
        <taxon>Naviculales</taxon>
        <taxon>Naviculaceae</taxon>
        <taxon>Seminavis</taxon>
    </lineage>
</organism>
<reference evidence="7" key="1">
    <citation type="submission" date="2020-06" db="EMBL/GenBank/DDBJ databases">
        <authorList>
            <consortium name="Plant Systems Biology data submission"/>
        </authorList>
    </citation>
    <scope>NUCLEOTIDE SEQUENCE</scope>
    <source>
        <strain evidence="7">D6</strain>
    </source>
</reference>
<dbReference type="OrthoDB" id="409330at2759"/>
<keyword evidence="2" id="KW-0479">Metal-binding</keyword>
<name>A0A9N8HBE3_9STRA</name>